<gene>
    <name evidence="1" type="ORF">LTR37_015128</name>
</gene>
<reference evidence="1" key="1">
    <citation type="submission" date="2023-07" db="EMBL/GenBank/DDBJ databases">
        <title>Black Yeasts Isolated from many extreme environments.</title>
        <authorList>
            <person name="Coleine C."/>
            <person name="Stajich J.E."/>
            <person name="Selbmann L."/>
        </authorList>
    </citation>
    <scope>NUCLEOTIDE SEQUENCE</scope>
    <source>
        <strain evidence="1">CCFEE 5714</strain>
    </source>
</reference>
<sequence>MDQIGKLLWRQETVGQYLVDRRCPIRGRPCRYSYGPRTASLLPFAYGVNGAVTKFAKTRVPVPSSTASNITTFFSRNFKLAVTTFKGNTNKASSWSGHIGTSHTTMAKFQTSNPSDAVLEELNFHAPKPTSKLRLLKLLNRAERGFSSYNRLNAPHLRRMAKPRGVTATLGNSVKEKVIQLLETADERHAHATFERFASLPPELRVRIYELYFESLGIISCPSQPPISRVSRMLRMESLPIFFQTCRINVEVDLAEPFAKKFDDVLVPYQLTKRFFESLPNNHLGWIQRLRLDTATLLNGEFTRETV</sequence>
<evidence type="ECO:0000313" key="1">
    <source>
        <dbReference type="EMBL" id="KAK3702014.1"/>
    </source>
</evidence>
<protein>
    <submittedName>
        <fullName evidence="1">Uncharacterized protein</fullName>
    </submittedName>
</protein>
<comment type="caution">
    <text evidence="1">The sequence shown here is derived from an EMBL/GenBank/DDBJ whole genome shotgun (WGS) entry which is preliminary data.</text>
</comment>
<accession>A0ACC3MT29</accession>
<organism evidence="1 2">
    <name type="scientific">Vermiconidia calcicola</name>
    <dbReference type="NCBI Taxonomy" id="1690605"/>
    <lineage>
        <taxon>Eukaryota</taxon>
        <taxon>Fungi</taxon>
        <taxon>Dikarya</taxon>
        <taxon>Ascomycota</taxon>
        <taxon>Pezizomycotina</taxon>
        <taxon>Dothideomycetes</taxon>
        <taxon>Dothideomycetidae</taxon>
        <taxon>Mycosphaerellales</taxon>
        <taxon>Extremaceae</taxon>
        <taxon>Vermiconidia</taxon>
    </lineage>
</organism>
<dbReference type="EMBL" id="JAUTXU010000166">
    <property type="protein sequence ID" value="KAK3702014.1"/>
    <property type="molecule type" value="Genomic_DNA"/>
</dbReference>
<keyword evidence="2" id="KW-1185">Reference proteome</keyword>
<evidence type="ECO:0000313" key="2">
    <source>
        <dbReference type="Proteomes" id="UP001281147"/>
    </source>
</evidence>
<name>A0ACC3MT29_9PEZI</name>
<dbReference type="Proteomes" id="UP001281147">
    <property type="component" value="Unassembled WGS sequence"/>
</dbReference>
<proteinExistence type="predicted"/>